<dbReference type="EMBL" id="FLQU01000505">
    <property type="protein sequence ID" value="SBS86589.1"/>
    <property type="molecule type" value="Genomic_DNA"/>
</dbReference>
<gene>
    <name evidence="1" type="ORF">POVCU2_0038040</name>
</gene>
<evidence type="ECO:0000313" key="1">
    <source>
        <dbReference type="EMBL" id="SBS86589.1"/>
    </source>
</evidence>
<name>A0A1A8W125_PLAOA</name>
<accession>A0A1A8W125</accession>
<organism evidence="1 2">
    <name type="scientific">Plasmodium ovale curtisi</name>
    <dbReference type="NCBI Taxonomy" id="864141"/>
    <lineage>
        <taxon>Eukaryota</taxon>
        <taxon>Sar</taxon>
        <taxon>Alveolata</taxon>
        <taxon>Apicomplexa</taxon>
        <taxon>Aconoidasida</taxon>
        <taxon>Haemosporida</taxon>
        <taxon>Plasmodiidae</taxon>
        <taxon>Plasmodium</taxon>
        <taxon>Plasmodium (Plasmodium)</taxon>
    </lineage>
</organism>
<reference evidence="2" key="1">
    <citation type="submission" date="2016-05" db="EMBL/GenBank/DDBJ databases">
        <authorList>
            <person name="Naeem Raeece"/>
        </authorList>
    </citation>
    <scope>NUCLEOTIDE SEQUENCE [LARGE SCALE GENOMIC DNA]</scope>
</reference>
<protein>
    <submittedName>
        <fullName evidence="1">Uncharacterized protein</fullName>
    </submittedName>
</protein>
<evidence type="ECO:0000313" key="2">
    <source>
        <dbReference type="Proteomes" id="UP000078560"/>
    </source>
</evidence>
<dbReference type="AlphaFoldDB" id="A0A1A8W125"/>
<dbReference type="Proteomes" id="UP000078560">
    <property type="component" value="Unassembled WGS sequence"/>
</dbReference>
<sequence>MFRGGALGFHSTGLNGWILIQGNKRQSLTKGAVQTVVRSGTSGLNRHIRKKVALHLPPLRDNPAWFQRRQLHHICKFGKGEAKLKGRKFQKIV</sequence>
<proteinExistence type="predicted"/>